<feature type="chain" id="PRO_5046676009" evidence="2">
    <location>
        <begin position="28"/>
        <end position="230"/>
    </location>
</feature>
<evidence type="ECO:0000313" key="5">
    <source>
        <dbReference type="Proteomes" id="UP001597195"/>
    </source>
</evidence>
<keyword evidence="5" id="KW-1185">Reference proteome</keyword>
<organism evidence="4 5">
    <name type="scientific">Levilactobacillus fuyuanensis</name>
    <dbReference type="NCBI Taxonomy" id="2486022"/>
    <lineage>
        <taxon>Bacteria</taxon>
        <taxon>Bacillati</taxon>
        <taxon>Bacillota</taxon>
        <taxon>Bacilli</taxon>
        <taxon>Lactobacillales</taxon>
        <taxon>Lactobacillaceae</taxon>
        <taxon>Levilactobacillus</taxon>
    </lineage>
</organism>
<reference evidence="5" key="1">
    <citation type="journal article" date="2019" name="Int. J. Syst. Evol. Microbiol.">
        <title>The Global Catalogue of Microorganisms (GCM) 10K type strain sequencing project: providing services to taxonomists for standard genome sequencing and annotation.</title>
        <authorList>
            <consortium name="The Broad Institute Genomics Platform"/>
            <consortium name="The Broad Institute Genome Sequencing Center for Infectious Disease"/>
            <person name="Wu L."/>
            <person name="Ma J."/>
        </authorList>
    </citation>
    <scope>NUCLEOTIDE SEQUENCE [LARGE SCALE GENOMIC DNA]</scope>
    <source>
        <strain evidence="5">CCM 8906</strain>
    </source>
</reference>
<dbReference type="Proteomes" id="UP001597195">
    <property type="component" value="Unassembled WGS sequence"/>
</dbReference>
<feature type="signal peptide" evidence="2">
    <location>
        <begin position="1"/>
        <end position="27"/>
    </location>
</feature>
<comment type="caution">
    <text evidence="4">The sequence shown here is derived from an EMBL/GenBank/DDBJ whole genome shotgun (WGS) entry which is preliminary data.</text>
</comment>
<gene>
    <name evidence="4" type="ORF">ACFQ5T_07915</name>
</gene>
<proteinExistence type="predicted"/>
<evidence type="ECO:0000313" key="4">
    <source>
        <dbReference type="EMBL" id="MFD1549624.1"/>
    </source>
</evidence>
<keyword evidence="2" id="KW-0732">Signal</keyword>
<dbReference type="InterPro" id="IPR027994">
    <property type="entry name" value="WxL_dom"/>
</dbReference>
<feature type="domain" description="WxL" evidence="3">
    <location>
        <begin position="43"/>
        <end position="227"/>
    </location>
</feature>
<evidence type="ECO:0000256" key="1">
    <source>
        <dbReference type="SAM" id="MobiDB-lite"/>
    </source>
</evidence>
<accession>A0ABW4H4F3</accession>
<protein>
    <submittedName>
        <fullName evidence="4">WxL domain-containing protein</fullName>
    </submittedName>
</protein>
<dbReference type="EMBL" id="JBHTOM010000010">
    <property type="protein sequence ID" value="MFD1549624.1"/>
    <property type="molecule type" value="Genomic_DNA"/>
</dbReference>
<feature type="compositionally biased region" description="Polar residues" evidence="1">
    <location>
        <begin position="27"/>
        <end position="41"/>
    </location>
</feature>
<evidence type="ECO:0000256" key="2">
    <source>
        <dbReference type="SAM" id="SignalP"/>
    </source>
</evidence>
<name>A0ABW4H4F3_9LACO</name>
<feature type="region of interest" description="Disordered" evidence="1">
    <location>
        <begin position="27"/>
        <end position="46"/>
    </location>
</feature>
<sequence>MTKKTLQLIATVALAAGFGFTTVTANADDTNSQSTDASVTLTPGDGTGTHDGAVSLTAAPDLAFGTHKVTGKADNFDISSGAGITTNGDSTNKDAKGGAVEVVNSGSDAGWNVTVAASTFTDTTSKKTLLGATIDLKGTPETDNADIDGKTDNTLKPATIGSAAAGAGATTTVTPGETNAVPVLTAAAGNGYGTWRNQINDATLNIAGGNAAGTYSSSLTWTIANTPYAG</sequence>
<dbReference type="Pfam" id="PF13731">
    <property type="entry name" value="WxL"/>
    <property type="match status" value="1"/>
</dbReference>
<dbReference type="RefSeq" id="WP_125701300.1">
    <property type="nucleotide sequence ID" value="NZ_JBHTOM010000010.1"/>
</dbReference>
<evidence type="ECO:0000259" key="3">
    <source>
        <dbReference type="Pfam" id="PF13731"/>
    </source>
</evidence>